<dbReference type="PANTHER" id="PTHR19957:SF3">
    <property type="entry name" value="SYNTAXIN-5"/>
    <property type="match status" value="1"/>
</dbReference>
<evidence type="ECO:0000256" key="8">
    <source>
        <dbReference type="SAM" id="MobiDB-lite"/>
    </source>
</evidence>
<protein>
    <recommendedName>
        <fullName evidence="10">t-SNARE coiled-coil homology domain-containing protein</fullName>
    </recommendedName>
</protein>
<accession>A0A9P8TGT3</accession>
<dbReference type="InterPro" id="IPR010989">
    <property type="entry name" value="SNARE"/>
</dbReference>
<dbReference type="GO" id="GO:0048278">
    <property type="term" value="P:vesicle docking"/>
    <property type="evidence" value="ECO:0007669"/>
    <property type="project" value="TreeGrafter"/>
</dbReference>
<dbReference type="PROSITE" id="PS00914">
    <property type="entry name" value="SYNTAXIN"/>
    <property type="match status" value="1"/>
</dbReference>
<organism evidence="11 12">
    <name type="scientific">Wickerhamomyces pijperi</name>
    <name type="common">Yeast</name>
    <name type="synonym">Pichia pijperi</name>
    <dbReference type="NCBI Taxonomy" id="599730"/>
    <lineage>
        <taxon>Eukaryota</taxon>
        <taxon>Fungi</taxon>
        <taxon>Dikarya</taxon>
        <taxon>Ascomycota</taxon>
        <taxon>Saccharomycotina</taxon>
        <taxon>Saccharomycetes</taxon>
        <taxon>Phaffomycetales</taxon>
        <taxon>Wickerhamomycetaceae</taxon>
        <taxon>Wickerhamomyces</taxon>
    </lineage>
</organism>
<reference evidence="11" key="1">
    <citation type="journal article" date="2021" name="Open Biol.">
        <title>Shared evolutionary footprints suggest mitochondrial oxidative damage underlies multiple complex I losses in fungi.</title>
        <authorList>
            <person name="Schikora-Tamarit M.A."/>
            <person name="Marcet-Houben M."/>
            <person name="Nosek J."/>
            <person name="Gabaldon T."/>
        </authorList>
    </citation>
    <scope>NUCLEOTIDE SEQUENCE</scope>
    <source>
        <strain evidence="11">CBS2887</strain>
    </source>
</reference>
<sequence>MSSYQPRPVTNIQDRTLEFQQCVNSFNKRGNKPQQHNNANRANIKRSDFQMKASTIAKDISHTSELLGKLALLAKKKPLFNDNPTELRELTYIIKQDIIKIEKNLKSLQEFTKTGTEFNNEELKTNSKNIVQLLNTKMKNVSGNFKEVLETSQKNQMESKSRKERFFSTVQQHGGLPGSALQIPGTALASDNPFLMDPSNNSNDNSALLSLPQAQQLELLEEQSSAYLQDRNAAVETIESTINEVGNLFQQLATMVSEQSETIQRIDDNVQDIDMNISGAQRELLKYFNGINSNRWLYLKVFGVLLIFFMLWILVN</sequence>
<evidence type="ECO:0000256" key="9">
    <source>
        <dbReference type="SAM" id="Phobius"/>
    </source>
</evidence>
<evidence type="ECO:0000256" key="3">
    <source>
        <dbReference type="ARBA" id="ARBA00022448"/>
    </source>
</evidence>
<dbReference type="PANTHER" id="PTHR19957">
    <property type="entry name" value="SYNTAXIN"/>
    <property type="match status" value="1"/>
</dbReference>
<keyword evidence="12" id="KW-1185">Reference proteome</keyword>
<dbReference type="GO" id="GO:0005484">
    <property type="term" value="F:SNAP receptor activity"/>
    <property type="evidence" value="ECO:0007669"/>
    <property type="project" value="InterPro"/>
</dbReference>
<dbReference type="GO" id="GO:0006886">
    <property type="term" value="P:intracellular protein transport"/>
    <property type="evidence" value="ECO:0007669"/>
    <property type="project" value="InterPro"/>
</dbReference>
<comment type="subcellular location">
    <subcellularLocation>
        <location evidence="1">Membrane</location>
        <topology evidence="1">Single-pass type IV membrane protein</topology>
    </subcellularLocation>
</comment>
<evidence type="ECO:0000313" key="11">
    <source>
        <dbReference type="EMBL" id="KAH3678244.1"/>
    </source>
</evidence>
<dbReference type="GO" id="GO:0006888">
    <property type="term" value="P:endoplasmic reticulum to Golgi vesicle-mediated transport"/>
    <property type="evidence" value="ECO:0007669"/>
    <property type="project" value="TreeGrafter"/>
</dbReference>
<evidence type="ECO:0000256" key="4">
    <source>
        <dbReference type="ARBA" id="ARBA00022692"/>
    </source>
</evidence>
<dbReference type="Gene3D" id="1.20.58.70">
    <property type="match status" value="1"/>
</dbReference>
<dbReference type="Pfam" id="PF05739">
    <property type="entry name" value="SNARE"/>
    <property type="match status" value="1"/>
</dbReference>
<comment type="similarity">
    <text evidence="2">Belongs to the syntaxin family.</text>
</comment>
<dbReference type="GO" id="GO:0031201">
    <property type="term" value="C:SNARE complex"/>
    <property type="evidence" value="ECO:0007669"/>
    <property type="project" value="TreeGrafter"/>
</dbReference>
<proteinExistence type="inferred from homology"/>
<feature type="domain" description="T-SNARE coiled-coil homology" evidence="10">
    <location>
        <begin position="225"/>
        <end position="287"/>
    </location>
</feature>
<evidence type="ECO:0000256" key="6">
    <source>
        <dbReference type="ARBA" id="ARBA00023054"/>
    </source>
</evidence>
<evidence type="ECO:0000256" key="5">
    <source>
        <dbReference type="ARBA" id="ARBA00022989"/>
    </source>
</evidence>
<keyword evidence="7 9" id="KW-0472">Membrane</keyword>
<keyword evidence="5 9" id="KW-1133">Transmembrane helix</keyword>
<feature type="compositionally biased region" description="Polar residues" evidence="8">
    <location>
        <begin position="27"/>
        <end position="41"/>
    </location>
</feature>
<dbReference type="GO" id="GO:0000139">
    <property type="term" value="C:Golgi membrane"/>
    <property type="evidence" value="ECO:0007669"/>
    <property type="project" value="TreeGrafter"/>
</dbReference>
<evidence type="ECO:0000313" key="12">
    <source>
        <dbReference type="Proteomes" id="UP000774326"/>
    </source>
</evidence>
<evidence type="ECO:0000259" key="10">
    <source>
        <dbReference type="PROSITE" id="PS50192"/>
    </source>
</evidence>
<dbReference type="EMBL" id="JAEUBG010005120">
    <property type="protein sequence ID" value="KAH3678244.1"/>
    <property type="molecule type" value="Genomic_DNA"/>
</dbReference>
<dbReference type="GO" id="GO:0000149">
    <property type="term" value="F:SNARE binding"/>
    <property type="evidence" value="ECO:0007669"/>
    <property type="project" value="TreeGrafter"/>
</dbReference>
<dbReference type="AlphaFoldDB" id="A0A9P8TGT3"/>
<keyword evidence="4 9" id="KW-0812">Transmembrane</keyword>
<dbReference type="PROSITE" id="PS50192">
    <property type="entry name" value="T_SNARE"/>
    <property type="match status" value="1"/>
</dbReference>
<dbReference type="InterPro" id="IPR021538">
    <property type="entry name" value="Syntaxin-5_N"/>
</dbReference>
<dbReference type="SMART" id="SM00397">
    <property type="entry name" value="t_SNARE"/>
    <property type="match status" value="1"/>
</dbReference>
<dbReference type="Pfam" id="PF11416">
    <property type="entry name" value="Syntaxin-5_N"/>
    <property type="match status" value="1"/>
</dbReference>
<gene>
    <name evidence="11" type="ORF">WICPIJ_008879</name>
</gene>
<dbReference type="Proteomes" id="UP000774326">
    <property type="component" value="Unassembled WGS sequence"/>
</dbReference>
<dbReference type="GO" id="GO:0006906">
    <property type="term" value="P:vesicle fusion"/>
    <property type="evidence" value="ECO:0007669"/>
    <property type="project" value="TreeGrafter"/>
</dbReference>
<dbReference type="CDD" id="cd15844">
    <property type="entry name" value="SNARE_syntaxin5"/>
    <property type="match status" value="1"/>
</dbReference>
<dbReference type="OrthoDB" id="421009at2759"/>
<dbReference type="SUPFAM" id="SSF47661">
    <property type="entry name" value="t-snare proteins"/>
    <property type="match status" value="1"/>
</dbReference>
<evidence type="ECO:0000256" key="2">
    <source>
        <dbReference type="ARBA" id="ARBA00009063"/>
    </source>
</evidence>
<feature type="region of interest" description="Disordered" evidence="8">
    <location>
        <begin position="27"/>
        <end position="46"/>
    </location>
</feature>
<dbReference type="InterPro" id="IPR006012">
    <property type="entry name" value="Syntaxin/epimorphin_CS"/>
</dbReference>
<name>A0A9P8TGT3_WICPI</name>
<keyword evidence="6" id="KW-0175">Coiled coil</keyword>
<dbReference type="InterPro" id="IPR045242">
    <property type="entry name" value="Syntaxin"/>
</dbReference>
<comment type="caution">
    <text evidence="11">The sequence shown here is derived from an EMBL/GenBank/DDBJ whole genome shotgun (WGS) entry which is preliminary data.</text>
</comment>
<evidence type="ECO:0000256" key="1">
    <source>
        <dbReference type="ARBA" id="ARBA00004211"/>
    </source>
</evidence>
<reference evidence="11" key="2">
    <citation type="submission" date="2021-01" db="EMBL/GenBank/DDBJ databases">
        <authorList>
            <person name="Schikora-Tamarit M.A."/>
        </authorList>
    </citation>
    <scope>NUCLEOTIDE SEQUENCE</scope>
    <source>
        <strain evidence="11">CBS2887</strain>
    </source>
</reference>
<evidence type="ECO:0000256" key="7">
    <source>
        <dbReference type="ARBA" id="ARBA00023136"/>
    </source>
</evidence>
<keyword evidence="3" id="KW-0813">Transport</keyword>
<feature type="transmembrane region" description="Helical" evidence="9">
    <location>
        <begin position="296"/>
        <end position="315"/>
    </location>
</feature>
<dbReference type="InterPro" id="IPR000727">
    <property type="entry name" value="T_SNARE_dom"/>
</dbReference>